<evidence type="ECO:0000313" key="2">
    <source>
        <dbReference type="EMBL" id="PIS16380.1"/>
    </source>
</evidence>
<dbReference type="InterPro" id="IPR048846">
    <property type="entry name" value="PaaX-like_central"/>
</dbReference>
<dbReference type="Pfam" id="PF20803">
    <property type="entry name" value="PaaX_M"/>
    <property type="match status" value="1"/>
</dbReference>
<comment type="caution">
    <text evidence="2">The sequence shown here is derived from an EMBL/GenBank/DDBJ whole genome shotgun (WGS) entry which is preliminary data.</text>
</comment>
<protein>
    <recommendedName>
        <fullName evidence="1">Transcriptional repressor PaaX-like central Cas2-like domain-containing protein</fullName>
    </recommendedName>
</protein>
<dbReference type="EMBL" id="PEZF01000144">
    <property type="protein sequence ID" value="PIS16380.1"/>
    <property type="molecule type" value="Genomic_DNA"/>
</dbReference>
<gene>
    <name evidence="2" type="ORF">COT61_04180</name>
</gene>
<dbReference type="AlphaFoldDB" id="A0A2H0WUP8"/>
<evidence type="ECO:0000313" key="3">
    <source>
        <dbReference type="Proteomes" id="UP000229080"/>
    </source>
</evidence>
<sequence length="203" mass="23466">MKMKKAKKFFRRKIILDKLAAVGDSSAEILLGLVMETLIIAKAMCLPPRQAQNTLRYSQTPRIEIDIRSRMAFWTLLSKLKKEKLIAKNKSGRISITKRGAEYLRLKSEQPSWSKQYVPSIKTDEEIILVIFDIPEEVRGKRDWLRFHLARCGLRPLQKSVWWGESALPEELLKDIRKFNILPYIHVFSVQKEGTVSSVIAGQ</sequence>
<feature type="domain" description="Transcriptional repressor PaaX-like central Cas2-like" evidence="1">
    <location>
        <begin position="128"/>
        <end position="195"/>
    </location>
</feature>
<name>A0A2H0WUP8_9BACT</name>
<dbReference type="Proteomes" id="UP000229080">
    <property type="component" value="Unassembled WGS sequence"/>
</dbReference>
<accession>A0A2H0WUP8</accession>
<proteinExistence type="predicted"/>
<organism evidence="2 3">
    <name type="scientific">Candidatus Portnoybacteria bacterium CG09_land_8_20_14_0_10_44_13</name>
    <dbReference type="NCBI Taxonomy" id="1974811"/>
    <lineage>
        <taxon>Bacteria</taxon>
        <taxon>Candidatus Portnoyibacteriota</taxon>
    </lineage>
</organism>
<reference evidence="3" key="1">
    <citation type="submission" date="2017-09" db="EMBL/GenBank/DDBJ databases">
        <title>Depth-based differentiation of microbial function through sediment-hosted aquifers and enrichment of novel symbionts in the deep terrestrial subsurface.</title>
        <authorList>
            <person name="Probst A.J."/>
            <person name="Ladd B."/>
            <person name="Jarett J.K."/>
            <person name="Geller-Mcgrath D.E."/>
            <person name="Sieber C.M.K."/>
            <person name="Emerson J.B."/>
            <person name="Anantharaman K."/>
            <person name="Thomas B.C."/>
            <person name="Malmstrom R."/>
            <person name="Stieglmeier M."/>
            <person name="Klingl A."/>
            <person name="Woyke T."/>
            <person name="Ryan C.M."/>
            <person name="Banfield J.F."/>
        </authorList>
    </citation>
    <scope>NUCLEOTIDE SEQUENCE [LARGE SCALE GENOMIC DNA]</scope>
</reference>
<evidence type="ECO:0000259" key="1">
    <source>
        <dbReference type="Pfam" id="PF20803"/>
    </source>
</evidence>